<accession>A0ABV0PQ10</accession>
<comment type="caution">
    <text evidence="1">The sequence shown here is derived from an EMBL/GenBank/DDBJ whole genome shotgun (WGS) entry which is preliminary data.</text>
</comment>
<reference evidence="1 2" key="1">
    <citation type="submission" date="2021-06" db="EMBL/GenBank/DDBJ databases">
        <authorList>
            <person name="Palmer J.M."/>
        </authorList>
    </citation>
    <scope>NUCLEOTIDE SEQUENCE [LARGE SCALE GENOMIC DNA]</scope>
    <source>
        <strain evidence="1 2">GA_2019</strain>
        <tissue evidence="1">Muscle</tissue>
    </source>
</reference>
<keyword evidence="2" id="KW-1185">Reference proteome</keyword>
<evidence type="ECO:0000313" key="1">
    <source>
        <dbReference type="EMBL" id="MEQ2185488.1"/>
    </source>
</evidence>
<proteinExistence type="predicted"/>
<dbReference type="EMBL" id="JAHRIO010081571">
    <property type="protein sequence ID" value="MEQ2185488.1"/>
    <property type="molecule type" value="Genomic_DNA"/>
</dbReference>
<sequence>MKSHLLSNLKGTPKTIEFCDIFVVLHCDAVGSTVALQQEGLRFDSRTRSFCIEFVCFPLACMGSPWVLRVPPQSKNITVKLIGLSQVPLGLMGCVHGCLSCVSLCCPVMDW</sequence>
<organism evidence="1 2">
    <name type="scientific">Goodea atripinnis</name>
    <dbReference type="NCBI Taxonomy" id="208336"/>
    <lineage>
        <taxon>Eukaryota</taxon>
        <taxon>Metazoa</taxon>
        <taxon>Chordata</taxon>
        <taxon>Craniata</taxon>
        <taxon>Vertebrata</taxon>
        <taxon>Euteleostomi</taxon>
        <taxon>Actinopterygii</taxon>
        <taxon>Neopterygii</taxon>
        <taxon>Teleostei</taxon>
        <taxon>Neoteleostei</taxon>
        <taxon>Acanthomorphata</taxon>
        <taxon>Ovalentaria</taxon>
        <taxon>Atherinomorphae</taxon>
        <taxon>Cyprinodontiformes</taxon>
        <taxon>Goodeidae</taxon>
        <taxon>Goodea</taxon>
    </lineage>
</organism>
<protein>
    <submittedName>
        <fullName evidence="1">Uncharacterized protein</fullName>
    </submittedName>
</protein>
<name>A0ABV0PQ10_9TELE</name>
<evidence type="ECO:0000313" key="2">
    <source>
        <dbReference type="Proteomes" id="UP001476798"/>
    </source>
</evidence>
<gene>
    <name evidence="1" type="ORF">GOODEAATRI_018685</name>
</gene>
<dbReference type="Proteomes" id="UP001476798">
    <property type="component" value="Unassembled WGS sequence"/>
</dbReference>